<accession>A0ABP0U7W0</accession>
<dbReference type="InterPro" id="IPR011333">
    <property type="entry name" value="SKP1/BTB/POZ_sf"/>
</dbReference>
<gene>
    <name evidence="4" type="ORF">CSSPTR1EN2_LOCUS12381</name>
</gene>
<dbReference type="CDD" id="cd18186">
    <property type="entry name" value="BTB_POZ_ZBTB_KLHL-like"/>
    <property type="match status" value="1"/>
</dbReference>
<dbReference type="Proteomes" id="UP001497512">
    <property type="component" value="Chromosome 2"/>
</dbReference>
<dbReference type="PANTHER" id="PTHR47274">
    <property type="entry name" value="BTB/POZ DOMAIN CONTAINING PROTEIN, EXPRESSED-RELATED"/>
    <property type="match status" value="1"/>
</dbReference>
<dbReference type="SMART" id="SM00225">
    <property type="entry name" value="BTB"/>
    <property type="match status" value="1"/>
</dbReference>
<comment type="function">
    <text evidence="1">May act as a substrate-specific adapter of an E3 ubiquitin-protein ligase complex (CUL3-RBX1-BTB) which mediates the ubiquitination and subsequent proteasomal degradation of target proteins.</text>
</comment>
<evidence type="ECO:0000259" key="3">
    <source>
        <dbReference type="PROSITE" id="PS50097"/>
    </source>
</evidence>
<protein>
    <recommendedName>
        <fullName evidence="3">BTB domain-containing protein</fullName>
    </recommendedName>
</protein>
<evidence type="ECO:0000313" key="5">
    <source>
        <dbReference type="Proteomes" id="UP001497512"/>
    </source>
</evidence>
<feature type="domain" description="BTB" evidence="3">
    <location>
        <begin position="43"/>
        <end position="111"/>
    </location>
</feature>
<sequence length="215" mass="24300">MKGMPLMCSNVEVEILKDEMQKLKDKQTFVASWDPQTMLPPFTDVVMQATDGRLVHSHASTLTGKSEVFKEMFLRMKGTNDGPIELKMDMDHEALQSFVHFFYTGSVNDEAMDSLADELLRAAEKYKIPLLHQCCQEKLVNSIHPEKIFQLYVLGIKCDAHELVQAVINYAAISFGDVSEIDGYEEFLKDDPALVATLCNSVVKRLKKLKDAHVD</sequence>
<evidence type="ECO:0000256" key="2">
    <source>
        <dbReference type="ARBA" id="ARBA00004906"/>
    </source>
</evidence>
<organism evidence="4 5">
    <name type="scientific">Sphagnum troendelagicum</name>
    <dbReference type="NCBI Taxonomy" id="128251"/>
    <lineage>
        <taxon>Eukaryota</taxon>
        <taxon>Viridiplantae</taxon>
        <taxon>Streptophyta</taxon>
        <taxon>Embryophyta</taxon>
        <taxon>Bryophyta</taxon>
        <taxon>Sphagnophytina</taxon>
        <taxon>Sphagnopsida</taxon>
        <taxon>Sphagnales</taxon>
        <taxon>Sphagnaceae</taxon>
        <taxon>Sphagnum</taxon>
    </lineage>
</organism>
<dbReference type="Gene3D" id="3.30.710.10">
    <property type="entry name" value="Potassium Channel Kv1.1, Chain A"/>
    <property type="match status" value="1"/>
</dbReference>
<dbReference type="InterPro" id="IPR044784">
    <property type="entry name" value="At1g01640-like"/>
</dbReference>
<dbReference type="PROSITE" id="PS50097">
    <property type="entry name" value="BTB"/>
    <property type="match status" value="1"/>
</dbReference>
<dbReference type="EMBL" id="OZ019894">
    <property type="protein sequence ID" value="CAK9214737.1"/>
    <property type="molecule type" value="Genomic_DNA"/>
</dbReference>
<reference evidence="4" key="1">
    <citation type="submission" date="2024-02" db="EMBL/GenBank/DDBJ databases">
        <authorList>
            <consortium name="ELIXIR-Norway"/>
            <consortium name="Elixir Norway"/>
        </authorList>
    </citation>
    <scope>NUCLEOTIDE SEQUENCE</scope>
</reference>
<keyword evidence="5" id="KW-1185">Reference proteome</keyword>
<name>A0ABP0U7W0_9BRYO</name>
<dbReference type="InterPro" id="IPR000210">
    <property type="entry name" value="BTB/POZ_dom"/>
</dbReference>
<evidence type="ECO:0000256" key="1">
    <source>
        <dbReference type="ARBA" id="ARBA00002668"/>
    </source>
</evidence>
<evidence type="ECO:0000313" key="4">
    <source>
        <dbReference type="EMBL" id="CAK9214737.1"/>
    </source>
</evidence>
<dbReference type="SUPFAM" id="SSF54695">
    <property type="entry name" value="POZ domain"/>
    <property type="match status" value="1"/>
</dbReference>
<comment type="pathway">
    <text evidence="2">Protein modification; protein ubiquitination.</text>
</comment>
<dbReference type="Pfam" id="PF00651">
    <property type="entry name" value="BTB"/>
    <property type="match status" value="1"/>
</dbReference>
<proteinExistence type="predicted"/>